<evidence type="ECO:0000256" key="2">
    <source>
        <dbReference type="ARBA" id="ARBA00022475"/>
    </source>
</evidence>
<comment type="subcellular location">
    <subcellularLocation>
        <location evidence="1">Cell membrane</location>
        <topology evidence="1">Multi-pass membrane protein</topology>
    </subcellularLocation>
</comment>
<evidence type="ECO:0000256" key="6">
    <source>
        <dbReference type="SAM" id="Phobius"/>
    </source>
</evidence>
<reference evidence="7 8" key="1">
    <citation type="submission" date="2019-07" db="EMBL/GenBank/DDBJ databases">
        <title>Reclasification of Spiribacter aquaticus.</title>
        <authorList>
            <person name="Leon M.J."/>
            <person name="Sanchez-Porro C."/>
            <person name="Ventosa A."/>
        </authorList>
    </citation>
    <scope>NUCLEOTIDE SEQUENCE [LARGE SCALE GENOMIC DNA]</scope>
    <source>
        <strain evidence="7 8">SP30</strain>
    </source>
</reference>
<name>A0A557RME7_9GAMM</name>
<dbReference type="GO" id="GO:0005886">
    <property type="term" value="C:plasma membrane"/>
    <property type="evidence" value="ECO:0007669"/>
    <property type="project" value="UniProtKB-SubCell"/>
</dbReference>
<dbReference type="Proteomes" id="UP000316688">
    <property type="component" value="Unassembled WGS sequence"/>
</dbReference>
<keyword evidence="3 6" id="KW-0812">Transmembrane</keyword>
<proteinExistence type="predicted"/>
<comment type="caution">
    <text evidence="7">The sequence shown here is derived from an EMBL/GenBank/DDBJ whole genome shotgun (WGS) entry which is preliminary data.</text>
</comment>
<evidence type="ECO:0000313" key="8">
    <source>
        <dbReference type="Proteomes" id="UP000316688"/>
    </source>
</evidence>
<gene>
    <name evidence="7" type="ORF">FPL11_00975</name>
</gene>
<feature type="transmembrane region" description="Helical" evidence="6">
    <location>
        <begin position="100"/>
        <end position="118"/>
    </location>
</feature>
<keyword evidence="2" id="KW-1003">Cell membrane</keyword>
<evidence type="ECO:0000256" key="4">
    <source>
        <dbReference type="ARBA" id="ARBA00022989"/>
    </source>
</evidence>
<evidence type="ECO:0000256" key="1">
    <source>
        <dbReference type="ARBA" id="ARBA00004651"/>
    </source>
</evidence>
<evidence type="ECO:0000256" key="5">
    <source>
        <dbReference type="ARBA" id="ARBA00023136"/>
    </source>
</evidence>
<accession>A0A557RME7</accession>
<sequence>MPLKRVAVQVIRWQIAIGLIAAGIWTLASGSDAGLAAIAGTGISAFMTFYVAMRWGLRSATEDDPRAILGAFYRAEMMKLLLGTVLIVMAVYAFQDEAAALVTTLALTLAAYGLVLLGDID</sequence>
<feature type="transmembrane region" description="Helical" evidence="6">
    <location>
        <begin position="12"/>
        <end position="28"/>
    </location>
</feature>
<protein>
    <submittedName>
        <fullName evidence="7">ATP synthase subunit I</fullName>
    </submittedName>
</protein>
<dbReference type="AlphaFoldDB" id="A0A557RME7"/>
<keyword evidence="8" id="KW-1185">Reference proteome</keyword>
<dbReference type="EMBL" id="VMKP01000001">
    <property type="protein sequence ID" value="TVO66295.1"/>
    <property type="molecule type" value="Genomic_DNA"/>
</dbReference>
<feature type="transmembrane region" description="Helical" evidence="6">
    <location>
        <begin position="77"/>
        <end position="94"/>
    </location>
</feature>
<evidence type="ECO:0000256" key="3">
    <source>
        <dbReference type="ARBA" id="ARBA00022692"/>
    </source>
</evidence>
<evidence type="ECO:0000313" key="7">
    <source>
        <dbReference type="EMBL" id="TVO66295.1"/>
    </source>
</evidence>
<dbReference type="RefSeq" id="WP_144346862.1">
    <property type="nucleotide sequence ID" value="NZ_VMKP01000001.1"/>
</dbReference>
<feature type="transmembrane region" description="Helical" evidence="6">
    <location>
        <begin position="34"/>
        <end position="57"/>
    </location>
</feature>
<keyword evidence="5 6" id="KW-0472">Membrane</keyword>
<keyword evidence="4 6" id="KW-1133">Transmembrane helix</keyword>
<dbReference type="InterPro" id="IPR005598">
    <property type="entry name" value="ATP_synth_I"/>
</dbReference>
<organism evidence="7 8">
    <name type="scientific">Spiribacter aquaticus</name>
    <dbReference type="NCBI Taxonomy" id="1935996"/>
    <lineage>
        <taxon>Bacteria</taxon>
        <taxon>Pseudomonadati</taxon>
        <taxon>Pseudomonadota</taxon>
        <taxon>Gammaproteobacteria</taxon>
        <taxon>Chromatiales</taxon>
        <taxon>Ectothiorhodospiraceae</taxon>
        <taxon>Spiribacter</taxon>
    </lineage>
</organism>
<dbReference type="Pfam" id="PF03899">
    <property type="entry name" value="ATP-synt_I"/>
    <property type="match status" value="1"/>
</dbReference>